<name>A0AAJ0F6Q2_9PEZI</name>
<dbReference type="InterPro" id="IPR001763">
    <property type="entry name" value="Rhodanese-like_dom"/>
</dbReference>
<comment type="caution">
    <text evidence="8">The sequence shown here is derived from an EMBL/GenBank/DDBJ whole genome shotgun (WGS) entry which is preliminary data.</text>
</comment>
<keyword evidence="5" id="KW-0560">Oxidoreductase</keyword>
<dbReference type="Pfam" id="PF02852">
    <property type="entry name" value="Pyr_redox_dim"/>
    <property type="match status" value="1"/>
</dbReference>
<keyword evidence="6" id="KW-0676">Redox-active center</keyword>
<dbReference type="InterPro" id="IPR050260">
    <property type="entry name" value="FAD-bd_OxRdtase"/>
</dbReference>
<dbReference type="EMBL" id="MU839831">
    <property type="protein sequence ID" value="KAK1757121.1"/>
    <property type="molecule type" value="Genomic_DNA"/>
</dbReference>
<gene>
    <name evidence="8" type="ORF">QBC47DRAFT_175261</name>
</gene>
<dbReference type="InterPro" id="IPR016156">
    <property type="entry name" value="FAD/NAD-linked_Rdtase_dimer_sf"/>
</dbReference>
<evidence type="ECO:0000313" key="8">
    <source>
        <dbReference type="EMBL" id="KAK1757121.1"/>
    </source>
</evidence>
<keyword evidence="3" id="KW-0285">Flavoprotein</keyword>
<evidence type="ECO:0000256" key="2">
    <source>
        <dbReference type="ARBA" id="ARBA00009130"/>
    </source>
</evidence>
<dbReference type="AlphaFoldDB" id="A0AAJ0F6Q2"/>
<dbReference type="InterPro" id="IPR036188">
    <property type="entry name" value="FAD/NAD-bd_sf"/>
</dbReference>
<dbReference type="SUPFAM" id="SSF52821">
    <property type="entry name" value="Rhodanese/Cell cycle control phosphatase"/>
    <property type="match status" value="1"/>
</dbReference>
<dbReference type="Gene3D" id="3.40.250.10">
    <property type="entry name" value="Rhodanese-like domain"/>
    <property type="match status" value="1"/>
</dbReference>
<dbReference type="InterPro" id="IPR036873">
    <property type="entry name" value="Rhodanese-like_dom_sf"/>
</dbReference>
<evidence type="ECO:0000256" key="1">
    <source>
        <dbReference type="ARBA" id="ARBA00001974"/>
    </source>
</evidence>
<comment type="similarity">
    <text evidence="2">Belongs to the class-III pyridine nucleotide-disulfide oxidoreductase family.</text>
</comment>
<evidence type="ECO:0000259" key="7">
    <source>
        <dbReference type="PROSITE" id="PS50206"/>
    </source>
</evidence>
<reference evidence="8" key="1">
    <citation type="submission" date="2023-06" db="EMBL/GenBank/DDBJ databases">
        <title>Genome-scale phylogeny and comparative genomics of the fungal order Sordariales.</title>
        <authorList>
            <consortium name="Lawrence Berkeley National Laboratory"/>
            <person name="Hensen N."/>
            <person name="Bonometti L."/>
            <person name="Westerberg I."/>
            <person name="Brannstrom I.O."/>
            <person name="Guillou S."/>
            <person name="Cros-Aarteil S."/>
            <person name="Calhoun S."/>
            <person name="Haridas S."/>
            <person name="Kuo A."/>
            <person name="Mondo S."/>
            <person name="Pangilinan J."/>
            <person name="Riley R."/>
            <person name="Labutti K."/>
            <person name="Andreopoulos B."/>
            <person name="Lipzen A."/>
            <person name="Chen C."/>
            <person name="Yanf M."/>
            <person name="Daum C."/>
            <person name="Ng V."/>
            <person name="Clum A."/>
            <person name="Steindorff A."/>
            <person name="Ohm R."/>
            <person name="Martin F."/>
            <person name="Silar P."/>
            <person name="Natvig D."/>
            <person name="Lalanne C."/>
            <person name="Gautier V."/>
            <person name="Ament-Velasquez S.L."/>
            <person name="Kruys A."/>
            <person name="Hutchinson M.I."/>
            <person name="Powell A.J."/>
            <person name="Barry K."/>
            <person name="Miller A.N."/>
            <person name="Grigoriev I.V."/>
            <person name="Debuchy R."/>
            <person name="Gladieux P."/>
            <person name="Thoren M.H."/>
            <person name="Johannesson H."/>
        </authorList>
    </citation>
    <scope>NUCLEOTIDE SEQUENCE</scope>
    <source>
        <strain evidence="8">PSN4</strain>
    </source>
</reference>
<evidence type="ECO:0000256" key="3">
    <source>
        <dbReference type="ARBA" id="ARBA00022630"/>
    </source>
</evidence>
<dbReference type="SMART" id="SM00450">
    <property type="entry name" value="RHOD"/>
    <property type="match status" value="1"/>
</dbReference>
<dbReference type="GO" id="GO:0016491">
    <property type="term" value="F:oxidoreductase activity"/>
    <property type="evidence" value="ECO:0007669"/>
    <property type="project" value="UniProtKB-KW"/>
</dbReference>
<evidence type="ECO:0000256" key="4">
    <source>
        <dbReference type="ARBA" id="ARBA00022827"/>
    </source>
</evidence>
<organism evidence="8 9">
    <name type="scientific">Echria macrotheca</name>
    <dbReference type="NCBI Taxonomy" id="438768"/>
    <lineage>
        <taxon>Eukaryota</taxon>
        <taxon>Fungi</taxon>
        <taxon>Dikarya</taxon>
        <taxon>Ascomycota</taxon>
        <taxon>Pezizomycotina</taxon>
        <taxon>Sordariomycetes</taxon>
        <taxon>Sordariomycetidae</taxon>
        <taxon>Sordariales</taxon>
        <taxon>Schizotheciaceae</taxon>
        <taxon>Echria</taxon>
    </lineage>
</organism>
<proteinExistence type="inferred from homology"/>
<sequence>MPSRTQKRIVIVGGVAGGMSAATRLRRLDEKALITVFEKGPYPSFANCGIPYALSDAIPDRNSLLLQTPEGFKKRFNVDVLVNHEVTSIDRAAHAVTVLGPNNETKTVTYDKLILAQGAAPLTPPIPGVDLPHVFHLTTIGDLDAAKAYIAGHKAKTAAVIGGGFIGLEAAENLKLAGLDVTLVELAPHVLPPLDADMAEPVHAELRRNGISLALGDGVASISPDAVTTASGRVVPADVVLLVLGVRPRTELARAAGLPIGKAGGVVVDVHMRTDDPDIYAVGDMVETEHRVLGLPRVTALAGPANRQGRMAADHICGRAVGYRGNVGSAVVKVFEMTVGVVGLSVRELRRMGLDPLWVSAHPPDHAGYYPGAHPVSLKVAFRRGDGRLLGAQVIGAAGVDKRVDVLATAMQAHMSIFDLEHLELAYAPPYGSAKDPVNMAGFIGGNVLRGDVRVVHADEMTAEDLEGMQVVDVRGPGELAKGFLKGAVNIPINTLRENLDRLDKEKKTLVYCQVGYRGYLAYRILEQSGFKDVVNLDGGFKTVAQSGLTTLQASK</sequence>
<dbReference type="Gene3D" id="3.50.50.60">
    <property type="entry name" value="FAD/NAD(P)-binding domain"/>
    <property type="match status" value="2"/>
</dbReference>
<dbReference type="PANTHER" id="PTHR43429">
    <property type="entry name" value="PYRIDINE NUCLEOTIDE-DISULFIDE OXIDOREDUCTASE DOMAIN-CONTAINING"/>
    <property type="match status" value="1"/>
</dbReference>
<accession>A0AAJ0F6Q2</accession>
<evidence type="ECO:0000313" key="9">
    <source>
        <dbReference type="Proteomes" id="UP001239445"/>
    </source>
</evidence>
<evidence type="ECO:0000256" key="6">
    <source>
        <dbReference type="ARBA" id="ARBA00023284"/>
    </source>
</evidence>
<dbReference type="PRINTS" id="PR00368">
    <property type="entry name" value="FADPNR"/>
</dbReference>
<dbReference type="Pfam" id="PF07992">
    <property type="entry name" value="Pyr_redox_2"/>
    <property type="match status" value="1"/>
</dbReference>
<dbReference type="PANTHER" id="PTHR43429:SF1">
    <property type="entry name" value="NAD(P)H SULFUR OXIDOREDUCTASE (COA-DEPENDENT)"/>
    <property type="match status" value="1"/>
</dbReference>
<dbReference type="Proteomes" id="UP001239445">
    <property type="component" value="Unassembled WGS sequence"/>
</dbReference>
<comment type="cofactor">
    <cofactor evidence="1">
        <name>FAD</name>
        <dbReference type="ChEBI" id="CHEBI:57692"/>
    </cofactor>
</comment>
<dbReference type="InterPro" id="IPR023753">
    <property type="entry name" value="FAD/NAD-binding_dom"/>
</dbReference>
<dbReference type="Pfam" id="PF00581">
    <property type="entry name" value="Rhodanese"/>
    <property type="match status" value="1"/>
</dbReference>
<keyword evidence="4" id="KW-0274">FAD</keyword>
<evidence type="ECO:0000256" key="5">
    <source>
        <dbReference type="ARBA" id="ARBA00023002"/>
    </source>
</evidence>
<dbReference type="InterPro" id="IPR004099">
    <property type="entry name" value="Pyr_nucl-diS_OxRdtase_dimer"/>
</dbReference>
<feature type="domain" description="Rhodanese" evidence="7">
    <location>
        <begin position="465"/>
        <end position="553"/>
    </location>
</feature>
<dbReference type="SUPFAM" id="SSF55424">
    <property type="entry name" value="FAD/NAD-linked reductases, dimerisation (C-terminal) domain"/>
    <property type="match status" value="1"/>
</dbReference>
<dbReference type="PROSITE" id="PS50206">
    <property type="entry name" value="RHODANESE_3"/>
    <property type="match status" value="1"/>
</dbReference>
<dbReference type="SUPFAM" id="SSF51905">
    <property type="entry name" value="FAD/NAD(P)-binding domain"/>
    <property type="match status" value="2"/>
</dbReference>
<protein>
    <submittedName>
        <fullName evidence="8">FAD-dependent pyridine nucleotide-disulfide oxidoreductase</fullName>
    </submittedName>
</protein>
<dbReference type="PRINTS" id="PR00411">
    <property type="entry name" value="PNDRDTASEI"/>
</dbReference>
<keyword evidence="9" id="KW-1185">Reference proteome</keyword>